<dbReference type="EMBL" id="QNUK01000051">
    <property type="protein sequence ID" value="KAF5904858.1"/>
    <property type="molecule type" value="Genomic_DNA"/>
</dbReference>
<name>A0A8J4UB51_CLAMG</name>
<dbReference type="Proteomes" id="UP000727407">
    <property type="component" value="Unassembled WGS sequence"/>
</dbReference>
<organism evidence="1 2">
    <name type="scientific">Clarias magur</name>
    <name type="common">Asian catfish</name>
    <name type="synonym">Macropteronotus magur</name>
    <dbReference type="NCBI Taxonomy" id="1594786"/>
    <lineage>
        <taxon>Eukaryota</taxon>
        <taxon>Metazoa</taxon>
        <taxon>Chordata</taxon>
        <taxon>Craniata</taxon>
        <taxon>Vertebrata</taxon>
        <taxon>Euteleostomi</taxon>
        <taxon>Actinopterygii</taxon>
        <taxon>Neopterygii</taxon>
        <taxon>Teleostei</taxon>
        <taxon>Ostariophysi</taxon>
        <taxon>Siluriformes</taxon>
        <taxon>Clariidae</taxon>
        <taxon>Clarias</taxon>
    </lineage>
</organism>
<gene>
    <name evidence="1" type="primary">fubp1</name>
    <name evidence="1" type="ORF">DAT39_005428</name>
</gene>
<proteinExistence type="predicted"/>
<comment type="caution">
    <text evidence="1">The sequence shown here is derived from an EMBL/GenBank/DDBJ whole genome shotgun (WGS) entry which is preliminary data.</text>
</comment>
<keyword evidence="2" id="KW-1185">Reference proteome</keyword>
<evidence type="ECO:0000313" key="1">
    <source>
        <dbReference type="EMBL" id="KAF5904858.1"/>
    </source>
</evidence>
<sequence>MELFSFQNSQLPFPRATIAIAQMEFLEGRASREKNSFDLFPTDLSWFVCTSVLL</sequence>
<reference evidence="1" key="1">
    <citation type="submission" date="2020-07" db="EMBL/GenBank/DDBJ databases">
        <title>Clarias magur genome sequencing, assembly and annotation.</title>
        <authorList>
            <person name="Kushwaha B."/>
            <person name="Kumar R."/>
            <person name="Das P."/>
            <person name="Joshi C.G."/>
            <person name="Kumar D."/>
            <person name="Nagpure N.S."/>
            <person name="Pandey M."/>
            <person name="Agarwal S."/>
            <person name="Srivastava S."/>
            <person name="Singh M."/>
            <person name="Sahoo L."/>
            <person name="Jayasankar P."/>
            <person name="Meher P.K."/>
            <person name="Koringa P.G."/>
            <person name="Iquebal M.A."/>
            <person name="Das S.P."/>
            <person name="Bit A."/>
            <person name="Patnaik S."/>
            <person name="Patel N."/>
            <person name="Shah T.M."/>
            <person name="Hinsu A."/>
            <person name="Jena J.K."/>
        </authorList>
    </citation>
    <scope>NUCLEOTIDE SEQUENCE</scope>
    <source>
        <strain evidence="1">CIFAMagur01</strain>
        <tissue evidence="1">Testis</tissue>
    </source>
</reference>
<accession>A0A8J4UB51</accession>
<dbReference type="AlphaFoldDB" id="A0A8J4UB51"/>
<evidence type="ECO:0000313" key="2">
    <source>
        <dbReference type="Proteomes" id="UP000727407"/>
    </source>
</evidence>
<protein>
    <submittedName>
        <fullName evidence="1">Reducing polyketide synthase FUB1</fullName>
    </submittedName>
</protein>